<dbReference type="GeneID" id="81600229"/>
<name>A0AAD6C6Y1_9EURO</name>
<sequence>MKKGTETKWTLGGGSTGKTLVASFSAQQRVSTNSQYGGATIHERNMIHTEPCQKGRGFDRPRKEAVWREQSKKRTMNYEANVLLEVSHP</sequence>
<protein>
    <submittedName>
        <fullName evidence="2">Uncharacterized protein</fullName>
    </submittedName>
</protein>
<proteinExistence type="predicted"/>
<gene>
    <name evidence="2" type="ORF">N7458_006604</name>
</gene>
<dbReference type="RefSeq" id="XP_056765690.1">
    <property type="nucleotide sequence ID" value="XM_056909986.1"/>
</dbReference>
<reference evidence="2" key="1">
    <citation type="submission" date="2022-12" db="EMBL/GenBank/DDBJ databases">
        <authorList>
            <person name="Petersen C."/>
        </authorList>
    </citation>
    <scope>NUCLEOTIDE SEQUENCE</scope>
    <source>
        <strain evidence="2">IBT 16125</strain>
    </source>
</reference>
<dbReference type="AlphaFoldDB" id="A0AAD6C6Y1"/>
<evidence type="ECO:0000313" key="2">
    <source>
        <dbReference type="EMBL" id="KAJ5450155.1"/>
    </source>
</evidence>
<reference evidence="2" key="2">
    <citation type="journal article" date="2023" name="IMA Fungus">
        <title>Comparative genomic study of the Penicillium genus elucidates a diverse pangenome and 15 lateral gene transfer events.</title>
        <authorList>
            <person name="Petersen C."/>
            <person name="Sorensen T."/>
            <person name="Nielsen M.R."/>
            <person name="Sondergaard T.E."/>
            <person name="Sorensen J.L."/>
            <person name="Fitzpatrick D.A."/>
            <person name="Frisvad J.C."/>
            <person name="Nielsen K.L."/>
        </authorList>
    </citation>
    <scope>NUCLEOTIDE SEQUENCE</scope>
    <source>
        <strain evidence="2">IBT 16125</strain>
    </source>
</reference>
<evidence type="ECO:0000256" key="1">
    <source>
        <dbReference type="SAM" id="MobiDB-lite"/>
    </source>
</evidence>
<dbReference type="Proteomes" id="UP001213681">
    <property type="component" value="Unassembled WGS sequence"/>
</dbReference>
<comment type="caution">
    <text evidence="2">The sequence shown here is derived from an EMBL/GenBank/DDBJ whole genome shotgun (WGS) entry which is preliminary data.</text>
</comment>
<accession>A0AAD6C6Y1</accession>
<dbReference type="EMBL" id="JAPVEA010000006">
    <property type="protein sequence ID" value="KAJ5450155.1"/>
    <property type="molecule type" value="Genomic_DNA"/>
</dbReference>
<keyword evidence="3" id="KW-1185">Reference proteome</keyword>
<organism evidence="2 3">
    <name type="scientific">Penicillium daleae</name>
    <dbReference type="NCBI Taxonomy" id="63821"/>
    <lineage>
        <taxon>Eukaryota</taxon>
        <taxon>Fungi</taxon>
        <taxon>Dikarya</taxon>
        <taxon>Ascomycota</taxon>
        <taxon>Pezizomycotina</taxon>
        <taxon>Eurotiomycetes</taxon>
        <taxon>Eurotiomycetidae</taxon>
        <taxon>Eurotiales</taxon>
        <taxon>Aspergillaceae</taxon>
        <taxon>Penicillium</taxon>
    </lineage>
</organism>
<evidence type="ECO:0000313" key="3">
    <source>
        <dbReference type="Proteomes" id="UP001213681"/>
    </source>
</evidence>
<feature type="region of interest" description="Disordered" evidence="1">
    <location>
        <begin position="51"/>
        <end position="70"/>
    </location>
</feature>